<dbReference type="CDD" id="cd15853">
    <property type="entry name" value="SNARE_Bet1"/>
    <property type="match status" value="1"/>
</dbReference>
<sequence length="111" mass="12490">MHSRRGRDDSKQQSAVETNQNIVEQQNNDRISELSSQVGRLKGLTMDIENEVREQNVLLEDMGDGFSSARDLISGSLQRIGLVFEQGGVKNMLRMVGTLVIAFVFLYWVMG</sequence>
<dbReference type="SUPFAM" id="SSF58038">
    <property type="entry name" value="SNARE fusion complex"/>
    <property type="match status" value="1"/>
</dbReference>
<dbReference type="EMBL" id="HBEL01041050">
    <property type="protein sequence ID" value="CAD8422957.1"/>
    <property type="molecule type" value="Transcribed_RNA"/>
</dbReference>
<keyword evidence="2" id="KW-0813">Transport</keyword>
<feature type="compositionally biased region" description="Polar residues" evidence="9">
    <location>
        <begin position="12"/>
        <end position="29"/>
    </location>
</feature>
<keyword evidence="5 10" id="KW-1133">Transmembrane helix</keyword>
<dbReference type="InterPro" id="IPR000727">
    <property type="entry name" value="T_SNARE_dom"/>
</dbReference>
<keyword evidence="3 10" id="KW-0812">Transmembrane</keyword>
<evidence type="ECO:0000256" key="6">
    <source>
        <dbReference type="ARBA" id="ARBA00023034"/>
    </source>
</evidence>
<gene>
    <name evidence="12" type="ORF">PINE0816_LOCUS19115</name>
</gene>
<evidence type="ECO:0000256" key="8">
    <source>
        <dbReference type="ARBA" id="ARBA00046280"/>
    </source>
</evidence>
<evidence type="ECO:0000256" key="1">
    <source>
        <dbReference type="ARBA" id="ARBA00004394"/>
    </source>
</evidence>
<evidence type="ECO:0000256" key="7">
    <source>
        <dbReference type="ARBA" id="ARBA00023136"/>
    </source>
</evidence>
<dbReference type="PANTHER" id="PTHR12791">
    <property type="entry name" value="GOLGI SNARE BET1-RELATED"/>
    <property type="match status" value="1"/>
</dbReference>
<evidence type="ECO:0000256" key="2">
    <source>
        <dbReference type="ARBA" id="ARBA00022448"/>
    </source>
</evidence>
<organism evidence="12">
    <name type="scientific">Proboscia inermis</name>
    <dbReference type="NCBI Taxonomy" id="420281"/>
    <lineage>
        <taxon>Eukaryota</taxon>
        <taxon>Sar</taxon>
        <taxon>Stramenopiles</taxon>
        <taxon>Ochrophyta</taxon>
        <taxon>Bacillariophyta</taxon>
        <taxon>Coscinodiscophyceae</taxon>
        <taxon>Rhizosoleniophycidae</taxon>
        <taxon>Rhizosoleniales</taxon>
        <taxon>Rhizosoleniaceae</taxon>
        <taxon>Proboscia</taxon>
    </lineage>
</organism>
<evidence type="ECO:0000256" key="4">
    <source>
        <dbReference type="ARBA" id="ARBA00022927"/>
    </source>
</evidence>
<proteinExistence type="predicted"/>
<feature type="transmembrane region" description="Helical" evidence="10">
    <location>
        <begin position="92"/>
        <end position="110"/>
    </location>
</feature>
<accession>A0A7S0GGM3</accession>
<reference evidence="12" key="1">
    <citation type="submission" date="2021-01" db="EMBL/GenBank/DDBJ databases">
        <authorList>
            <person name="Corre E."/>
            <person name="Pelletier E."/>
            <person name="Niang G."/>
            <person name="Scheremetjew M."/>
            <person name="Finn R."/>
            <person name="Kale V."/>
            <person name="Holt S."/>
            <person name="Cochrane G."/>
            <person name="Meng A."/>
            <person name="Brown T."/>
            <person name="Cohen L."/>
        </authorList>
    </citation>
    <scope>NUCLEOTIDE SEQUENCE</scope>
    <source>
        <strain evidence="12">CCAP1064/1</strain>
    </source>
</reference>
<evidence type="ECO:0000256" key="5">
    <source>
        <dbReference type="ARBA" id="ARBA00022989"/>
    </source>
</evidence>
<dbReference type="Gene3D" id="1.20.5.110">
    <property type="match status" value="1"/>
</dbReference>
<dbReference type="InterPro" id="IPR039899">
    <property type="entry name" value="BET1_SNARE"/>
</dbReference>
<evidence type="ECO:0000313" key="12">
    <source>
        <dbReference type="EMBL" id="CAD8422957.1"/>
    </source>
</evidence>
<dbReference type="GO" id="GO:0000139">
    <property type="term" value="C:Golgi membrane"/>
    <property type="evidence" value="ECO:0007669"/>
    <property type="project" value="UniProtKB-SubCell"/>
</dbReference>
<dbReference type="AlphaFoldDB" id="A0A7S0GGM3"/>
<evidence type="ECO:0000256" key="10">
    <source>
        <dbReference type="SAM" id="Phobius"/>
    </source>
</evidence>
<name>A0A7S0GGM3_9STRA</name>
<protein>
    <recommendedName>
        <fullName evidence="11">t-SNARE coiled-coil homology domain-containing protein</fullName>
    </recommendedName>
</protein>
<dbReference type="PROSITE" id="PS50192">
    <property type="entry name" value="T_SNARE"/>
    <property type="match status" value="1"/>
</dbReference>
<comment type="subcellular location">
    <subcellularLocation>
        <location evidence="8">Endomembrane system</location>
        <topology evidence="8">Single-pass type IV membrane protein</topology>
    </subcellularLocation>
    <subcellularLocation>
        <location evidence="1">Golgi apparatus membrane</location>
    </subcellularLocation>
</comment>
<evidence type="ECO:0000256" key="3">
    <source>
        <dbReference type="ARBA" id="ARBA00022692"/>
    </source>
</evidence>
<keyword evidence="7 10" id="KW-0472">Membrane</keyword>
<dbReference type="GO" id="GO:0015031">
    <property type="term" value="P:protein transport"/>
    <property type="evidence" value="ECO:0007669"/>
    <property type="project" value="UniProtKB-KW"/>
</dbReference>
<evidence type="ECO:0000256" key="9">
    <source>
        <dbReference type="SAM" id="MobiDB-lite"/>
    </source>
</evidence>
<evidence type="ECO:0000259" key="11">
    <source>
        <dbReference type="PROSITE" id="PS50192"/>
    </source>
</evidence>
<keyword evidence="4" id="KW-0653">Protein transport</keyword>
<feature type="compositionally biased region" description="Basic and acidic residues" evidence="9">
    <location>
        <begin position="1"/>
        <end position="11"/>
    </location>
</feature>
<feature type="region of interest" description="Disordered" evidence="9">
    <location>
        <begin position="1"/>
        <end position="29"/>
    </location>
</feature>
<keyword evidence="6" id="KW-0333">Golgi apparatus</keyword>
<feature type="domain" description="T-SNARE coiled-coil homology" evidence="11">
    <location>
        <begin position="21"/>
        <end position="83"/>
    </location>
</feature>